<dbReference type="InterPro" id="IPR012337">
    <property type="entry name" value="RNaseH-like_sf"/>
</dbReference>
<organism evidence="2 3">
    <name type="scientific">Deinococcus radiopugnans ATCC 19172</name>
    <dbReference type="NCBI Taxonomy" id="585398"/>
    <lineage>
        <taxon>Bacteria</taxon>
        <taxon>Thermotogati</taxon>
        <taxon>Deinococcota</taxon>
        <taxon>Deinococci</taxon>
        <taxon>Deinococcales</taxon>
        <taxon>Deinococcaceae</taxon>
        <taxon>Deinococcus</taxon>
    </lineage>
</organism>
<dbReference type="InterPro" id="IPR050900">
    <property type="entry name" value="Transposase_IS3/IS150/IS904"/>
</dbReference>
<keyword evidence="3" id="KW-1185">Reference proteome</keyword>
<dbReference type="Pfam" id="PF13683">
    <property type="entry name" value="rve_3"/>
    <property type="match status" value="1"/>
</dbReference>
<gene>
    <name evidence="2" type="ORF">HNQ04_002405</name>
</gene>
<protein>
    <submittedName>
        <fullName evidence="2">Transposase</fullName>
    </submittedName>
</protein>
<dbReference type="PANTHER" id="PTHR46889:SF4">
    <property type="entry name" value="TRANSPOSASE INSO FOR INSERTION SEQUENCE ELEMENT IS911B-RELATED"/>
    <property type="match status" value="1"/>
</dbReference>
<dbReference type="Proteomes" id="UP000629870">
    <property type="component" value="Unassembled WGS sequence"/>
</dbReference>
<dbReference type="PANTHER" id="PTHR46889">
    <property type="entry name" value="TRANSPOSASE INSF FOR INSERTION SEQUENCE IS3B-RELATED"/>
    <property type="match status" value="1"/>
</dbReference>
<evidence type="ECO:0000313" key="2">
    <source>
        <dbReference type="EMBL" id="MBB6017143.1"/>
    </source>
</evidence>
<proteinExistence type="predicted"/>
<dbReference type="RefSeq" id="WP_249039100.1">
    <property type="nucleotide sequence ID" value="NZ_JACHEW010000011.1"/>
</dbReference>
<dbReference type="InterPro" id="IPR036397">
    <property type="entry name" value="RNaseH_sf"/>
</dbReference>
<reference evidence="2 3" key="1">
    <citation type="submission" date="2020-08" db="EMBL/GenBank/DDBJ databases">
        <title>Genomic Encyclopedia of Type Strains, Phase IV (KMG-IV): sequencing the most valuable type-strain genomes for metagenomic binning, comparative biology and taxonomic classification.</title>
        <authorList>
            <person name="Goeker M."/>
        </authorList>
    </citation>
    <scope>NUCLEOTIDE SEQUENCE [LARGE SCALE GENOMIC DNA]</scope>
    <source>
        <strain evidence="2 3">DSM 12027</strain>
    </source>
</reference>
<sequence>MYVVLDVGSRAVLHLEVVRNLSASSAVTALQTGLQLLHSHGVKESIVVMSDGGSDFTSQAFRQACEEVGCWIRAKVSQRGGMGILERVNRNLKYEWIFRQEVRSITELRVQCGQFQHWYNTQRLHSALGYAYPWDKLIASAKSLFAA</sequence>
<evidence type="ECO:0000259" key="1">
    <source>
        <dbReference type="PROSITE" id="PS50994"/>
    </source>
</evidence>
<comment type="caution">
    <text evidence="2">The sequence shown here is derived from an EMBL/GenBank/DDBJ whole genome shotgun (WGS) entry which is preliminary data.</text>
</comment>
<dbReference type="EMBL" id="JACHEW010000011">
    <property type="protein sequence ID" value="MBB6017143.1"/>
    <property type="molecule type" value="Genomic_DNA"/>
</dbReference>
<feature type="domain" description="Integrase catalytic" evidence="1">
    <location>
        <begin position="1"/>
        <end position="141"/>
    </location>
</feature>
<accession>A0ABR6NSX4</accession>
<dbReference type="Gene3D" id="3.30.420.10">
    <property type="entry name" value="Ribonuclease H-like superfamily/Ribonuclease H"/>
    <property type="match status" value="1"/>
</dbReference>
<dbReference type="PROSITE" id="PS50994">
    <property type="entry name" value="INTEGRASE"/>
    <property type="match status" value="1"/>
</dbReference>
<dbReference type="InterPro" id="IPR001584">
    <property type="entry name" value="Integrase_cat-core"/>
</dbReference>
<name>A0ABR6NSX4_9DEIO</name>
<dbReference type="SUPFAM" id="SSF53098">
    <property type="entry name" value="Ribonuclease H-like"/>
    <property type="match status" value="1"/>
</dbReference>
<evidence type="ECO:0000313" key="3">
    <source>
        <dbReference type="Proteomes" id="UP000629870"/>
    </source>
</evidence>